<dbReference type="OrthoDB" id="5566566at2759"/>
<comment type="caution">
    <text evidence="2">The sequence shown here is derived from an EMBL/GenBank/DDBJ whole genome shotgun (WGS) entry which is preliminary data.</text>
</comment>
<accession>A0A9W8BGV9</accession>
<evidence type="ECO:0000313" key="3">
    <source>
        <dbReference type="Proteomes" id="UP001150907"/>
    </source>
</evidence>
<proteinExistence type="predicted"/>
<evidence type="ECO:0000256" key="1">
    <source>
        <dbReference type="SAM" id="MobiDB-lite"/>
    </source>
</evidence>
<dbReference type="AlphaFoldDB" id="A0A9W8BGV9"/>
<dbReference type="EMBL" id="JANBQF010000129">
    <property type="protein sequence ID" value="KAJ2004889.1"/>
    <property type="molecule type" value="Genomic_DNA"/>
</dbReference>
<reference evidence="2" key="1">
    <citation type="submission" date="2022-07" db="EMBL/GenBank/DDBJ databases">
        <title>Phylogenomic reconstructions and comparative analyses of Kickxellomycotina fungi.</title>
        <authorList>
            <person name="Reynolds N.K."/>
            <person name="Stajich J.E."/>
            <person name="Barry K."/>
            <person name="Grigoriev I.V."/>
            <person name="Crous P."/>
            <person name="Smith M.E."/>
        </authorList>
    </citation>
    <scope>NUCLEOTIDE SEQUENCE</scope>
    <source>
        <strain evidence="2">IMI 214461</strain>
    </source>
</reference>
<sequence length="166" mass="18191">MIASGHSQRAASSRRREAAATSEWSCVACAPQSSCYNQYTTRSVGGYRRGGRRNELSESKAMGVALVLAEQYVREVERYPTTEEEWEEWEESALRQAALSLPMSSTRSRDVRPRTVSSGSTVCEPAAGSSVGSGSGKPYANNGPGRILLRRPARWIRGMLGLKPYD</sequence>
<gene>
    <name evidence="2" type="ORF">H4R26_002266</name>
</gene>
<organism evidence="2 3">
    <name type="scientific">Coemansia thaxteri</name>
    <dbReference type="NCBI Taxonomy" id="2663907"/>
    <lineage>
        <taxon>Eukaryota</taxon>
        <taxon>Fungi</taxon>
        <taxon>Fungi incertae sedis</taxon>
        <taxon>Zoopagomycota</taxon>
        <taxon>Kickxellomycotina</taxon>
        <taxon>Kickxellomycetes</taxon>
        <taxon>Kickxellales</taxon>
        <taxon>Kickxellaceae</taxon>
        <taxon>Coemansia</taxon>
    </lineage>
</organism>
<protein>
    <submittedName>
        <fullName evidence="2">Uncharacterized protein</fullName>
    </submittedName>
</protein>
<dbReference type="Proteomes" id="UP001150907">
    <property type="component" value="Unassembled WGS sequence"/>
</dbReference>
<evidence type="ECO:0000313" key="2">
    <source>
        <dbReference type="EMBL" id="KAJ2004889.1"/>
    </source>
</evidence>
<name>A0A9W8BGV9_9FUNG</name>
<feature type="region of interest" description="Disordered" evidence="1">
    <location>
        <begin position="104"/>
        <end position="145"/>
    </location>
</feature>
<keyword evidence="3" id="KW-1185">Reference proteome</keyword>